<keyword evidence="2" id="KW-0540">Nuclease</keyword>
<dbReference type="SUPFAM" id="SSF52540">
    <property type="entry name" value="P-loop containing nucleoside triphosphate hydrolases"/>
    <property type="match status" value="1"/>
</dbReference>
<gene>
    <name evidence="18" type="ORF">SAMN05660282_00272</name>
</gene>
<accession>A0A1I2PY27</accession>
<dbReference type="InterPro" id="IPR000212">
    <property type="entry name" value="DNA_helicase_UvrD/REP"/>
</dbReference>
<evidence type="ECO:0000259" key="17">
    <source>
        <dbReference type="PROSITE" id="PS51217"/>
    </source>
</evidence>
<keyword evidence="5 15" id="KW-0378">Hydrolase</keyword>
<dbReference type="InterPro" id="IPR011604">
    <property type="entry name" value="PDDEXK-like_dom_sf"/>
</dbReference>
<dbReference type="InterPro" id="IPR013986">
    <property type="entry name" value="DExx_box_DNA_helicase_dom_sf"/>
</dbReference>
<keyword evidence="4" id="KW-0227">DNA damage</keyword>
<evidence type="ECO:0000256" key="8">
    <source>
        <dbReference type="ARBA" id="ARBA00022840"/>
    </source>
</evidence>
<comment type="catalytic activity">
    <reaction evidence="12">
        <text>Couples ATP hydrolysis with the unwinding of duplex DNA by translocating in the 3'-5' direction.</text>
        <dbReference type="EC" id="5.6.2.4"/>
    </reaction>
</comment>
<name>A0A1I2PY27_9CORY</name>
<dbReference type="GO" id="GO:0005829">
    <property type="term" value="C:cytosol"/>
    <property type="evidence" value="ECO:0007669"/>
    <property type="project" value="TreeGrafter"/>
</dbReference>
<keyword evidence="3 15" id="KW-0547">Nucleotide-binding</keyword>
<evidence type="ECO:0000256" key="7">
    <source>
        <dbReference type="ARBA" id="ARBA00022839"/>
    </source>
</evidence>
<dbReference type="GO" id="GO:0033202">
    <property type="term" value="C:DNA helicase complex"/>
    <property type="evidence" value="ECO:0007669"/>
    <property type="project" value="TreeGrafter"/>
</dbReference>
<dbReference type="Gene3D" id="3.90.320.10">
    <property type="match status" value="1"/>
</dbReference>
<proteinExistence type="inferred from homology"/>
<evidence type="ECO:0000313" key="19">
    <source>
        <dbReference type="Proteomes" id="UP000199065"/>
    </source>
</evidence>
<keyword evidence="10" id="KW-0234">DNA repair</keyword>
<dbReference type="PROSITE" id="PS51198">
    <property type="entry name" value="UVRD_HELICASE_ATP_BIND"/>
    <property type="match status" value="1"/>
</dbReference>
<dbReference type="GO" id="GO:0005524">
    <property type="term" value="F:ATP binding"/>
    <property type="evidence" value="ECO:0007669"/>
    <property type="project" value="UniProtKB-UniRule"/>
</dbReference>
<keyword evidence="7" id="KW-0269">Exonuclease</keyword>
<dbReference type="Gene3D" id="1.10.486.10">
    <property type="entry name" value="PCRA, domain 4"/>
    <property type="match status" value="1"/>
</dbReference>
<keyword evidence="9" id="KW-0238">DNA-binding</keyword>
<evidence type="ECO:0000256" key="5">
    <source>
        <dbReference type="ARBA" id="ARBA00022801"/>
    </source>
</evidence>
<evidence type="ECO:0000256" key="3">
    <source>
        <dbReference type="ARBA" id="ARBA00022741"/>
    </source>
</evidence>
<comment type="similarity">
    <text evidence="1">Belongs to the helicase family. UvrD subfamily.</text>
</comment>
<dbReference type="Pfam" id="PF13361">
    <property type="entry name" value="UvrD_C"/>
    <property type="match status" value="1"/>
</dbReference>
<dbReference type="InterPro" id="IPR027417">
    <property type="entry name" value="P-loop_NTPase"/>
</dbReference>
<dbReference type="Gene3D" id="1.10.10.160">
    <property type="match status" value="1"/>
</dbReference>
<keyword evidence="6 15" id="KW-0347">Helicase</keyword>
<dbReference type="InterPro" id="IPR014016">
    <property type="entry name" value="UvrD-like_ATP-bd"/>
</dbReference>
<dbReference type="GO" id="GO:0003677">
    <property type="term" value="F:DNA binding"/>
    <property type="evidence" value="ECO:0007669"/>
    <property type="project" value="UniProtKB-KW"/>
</dbReference>
<evidence type="ECO:0000313" key="18">
    <source>
        <dbReference type="EMBL" id="SFG20540.1"/>
    </source>
</evidence>
<evidence type="ECO:0000256" key="2">
    <source>
        <dbReference type="ARBA" id="ARBA00022722"/>
    </source>
</evidence>
<evidence type="ECO:0000256" key="11">
    <source>
        <dbReference type="ARBA" id="ARBA00023235"/>
    </source>
</evidence>
<comment type="catalytic activity">
    <reaction evidence="14">
        <text>ATP + H2O = ADP + phosphate + H(+)</text>
        <dbReference type="Rhea" id="RHEA:13065"/>
        <dbReference type="ChEBI" id="CHEBI:15377"/>
        <dbReference type="ChEBI" id="CHEBI:15378"/>
        <dbReference type="ChEBI" id="CHEBI:30616"/>
        <dbReference type="ChEBI" id="CHEBI:43474"/>
        <dbReference type="ChEBI" id="CHEBI:456216"/>
        <dbReference type="EC" id="5.6.2.4"/>
    </reaction>
</comment>
<dbReference type="Gene3D" id="3.40.50.300">
    <property type="entry name" value="P-loop containing nucleotide triphosphate hydrolases"/>
    <property type="match status" value="2"/>
</dbReference>
<dbReference type="EC" id="5.6.2.4" evidence="13"/>
<dbReference type="Proteomes" id="UP000199065">
    <property type="component" value="Unassembled WGS sequence"/>
</dbReference>
<dbReference type="PROSITE" id="PS51217">
    <property type="entry name" value="UVRD_HELICASE_CTER"/>
    <property type="match status" value="1"/>
</dbReference>
<evidence type="ECO:0000256" key="13">
    <source>
        <dbReference type="ARBA" id="ARBA00034808"/>
    </source>
</evidence>
<dbReference type="RefSeq" id="WP_092283628.1">
    <property type="nucleotide sequence ID" value="NZ_FOPJ01000001.1"/>
</dbReference>
<evidence type="ECO:0000256" key="15">
    <source>
        <dbReference type="PROSITE-ProRule" id="PRU00560"/>
    </source>
</evidence>
<evidence type="ECO:0000256" key="6">
    <source>
        <dbReference type="ARBA" id="ARBA00022806"/>
    </source>
</evidence>
<dbReference type="PANTHER" id="PTHR11070">
    <property type="entry name" value="UVRD / RECB / PCRA DNA HELICASE FAMILY MEMBER"/>
    <property type="match status" value="1"/>
</dbReference>
<organism evidence="18 19">
    <name type="scientific">Corynebacterium spheniscorum</name>
    <dbReference type="NCBI Taxonomy" id="185761"/>
    <lineage>
        <taxon>Bacteria</taxon>
        <taxon>Bacillati</taxon>
        <taxon>Actinomycetota</taxon>
        <taxon>Actinomycetes</taxon>
        <taxon>Mycobacteriales</taxon>
        <taxon>Corynebacteriaceae</taxon>
        <taxon>Corynebacterium</taxon>
    </lineage>
</organism>
<dbReference type="EMBL" id="FOPJ01000001">
    <property type="protein sequence ID" value="SFG20540.1"/>
    <property type="molecule type" value="Genomic_DNA"/>
</dbReference>
<reference evidence="18 19" key="1">
    <citation type="submission" date="2016-10" db="EMBL/GenBank/DDBJ databases">
        <authorList>
            <person name="de Groot N.N."/>
        </authorList>
    </citation>
    <scope>NUCLEOTIDE SEQUENCE [LARGE SCALE GENOMIC DNA]</scope>
    <source>
        <strain>J11</strain>
        <strain evidence="19">PG 39</strain>
    </source>
</reference>
<sequence>MDKQKTSRFAQPETPQVVLTEADITQPERQWGEDAQALMAEGASGTYRVRGVAGSGKTSLLVETAIARLKQGLPGSGLLIISPSKDTAIRVRRQLVEELRAEDPEGTSFVSDGAMVRSVHSLAFGLLHKAAARLRHEQSKNGEEATLGEVRLITGAEQDQVIRELLEGDADRGGEYWPEEYRPALKMLGFARQLRDFLLRAIERGLTPQRLQELGKTYQRPIWTAAGYFLDEYEKTQALAGPRNLSAPELLNAALAIFDQAEDDPKLHTLLIDDAQNLDPTSAELLQLLMPATQLVVIAGDEEQSVFRFRGANPDFLLKTAVDKDIDLGTSHRNPSVRVATVDGANSEMVFVADAIRRAHLLQDVPWKDIAVITRNDSQLRGLKRVLAAADIPMHLGGSAIVLSEYTIVTGILFGLQALYRELSDHEFERLMVGPIGGSDPVMLKRLLRRLRLCEIHLGGQRPAIKFLQDLVDPRRAEVAEEEAEIERTLNSREKQILERMRRVMAAAYKAHSNNGSLEDVLWALWDATGLSHRLLAESLRGGAAGAQADMDLDAMMALFDAAGEFVERRPNATIEAFVRHIMEQELATGVRERRAVERDAVTLVKAHSAVGRQWHSVIVCGVQEGIWPQMGATGSLFEQDKFIDLLDEGIDPSIPISQASEQLAEERRLFKLACHRATDQLLVTAVTEGADEDLQEPSRFLDELCKEYSIEEPAQVSTQVLGATETPLDNASPTGGQAWLRHMSVPSLIGELRSVLCSENSMISEATRQQAARQLARLAEAGIYGAHPDDWWATTEPSTNEPLEHGDVVWLSPSQVENLDGCPMCAVLGRLIEDEETPLQLTRGILVHAYAEAVSQGAPREEAAKLTVDAYADSLREPESMHASMIATFEKVLNAVNNWLDNEKPKAASELVAAEKSFEVLLPKPEDSDVQVGLRGRIDRVDRLLENQKLRIIDFKSSKTAVTVAEAQDNKQLECYQFALFQELQAEGTDPGTQNLWEETLDSARLVYPADATNANLPKERKQFAMAEAALEEFALKLQRLGEESLGPVLRASHGDHCKFSKIRDISPVGSGGSYACDQKIQNQDLSFLDRLLIQEESNAGTTD</sequence>
<evidence type="ECO:0000256" key="1">
    <source>
        <dbReference type="ARBA" id="ARBA00009922"/>
    </source>
</evidence>
<dbReference type="GO" id="GO:0000725">
    <property type="term" value="P:recombinational repair"/>
    <property type="evidence" value="ECO:0007669"/>
    <property type="project" value="TreeGrafter"/>
</dbReference>
<dbReference type="InterPro" id="IPR038726">
    <property type="entry name" value="PDDEXK_AddAB-type"/>
</dbReference>
<dbReference type="PANTHER" id="PTHR11070:SF59">
    <property type="entry name" value="DNA 3'-5' HELICASE"/>
    <property type="match status" value="1"/>
</dbReference>
<feature type="binding site" evidence="15">
    <location>
        <begin position="51"/>
        <end position="58"/>
    </location>
    <ligand>
        <name>ATP</name>
        <dbReference type="ChEBI" id="CHEBI:30616"/>
    </ligand>
</feature>
<evidence type="ECO:0000259" key="16">
    <source>
        <dbReference type="PROSITE" id="PS51198"/>
    </source>
</evidence>
<dbReference type="OrthoDB" id="5240387at2"/>
<evidence type="ECO:0000256" key="4">
    <source>
        <dbReference type="ARBA" id="ARBA00022763"/>
    </source>
</evidence>
<evidence type="ECO:0000256" key="14">
    <source>
        <dbReference type="ARBA" id="ARBA00048988"/>
    </source>
</evidence>
<keyword evidence="8 15" id="KW-0067">ATP-binding</keyword>
<dbReference type="Pfam" id="PF12705">
    <property type="entry name" value="PDDEXK_1"/>
    <property type="match status" value="1"/>
</dbReference>
<evidence type="ECO:0000256" key="12">
    <source>
        <dbReference type="ARBA" id="ARBA00034617"/>
    </source>
</evidence>
<dbReference type="InterPro" id="IPR014017">
    <property type="entry name" value="DNA_helicase_UvrD-like_C"/>
</dbReference>
<evidence type="ECO:0000256" key="10">
    <source>
        <dbReference type="ARBA" id="ARBA00023204"/>
    </source>
</evidence>
<keyword evidence="19" id="KW-1185">Reference proteome</keyword>
<dbReference type="STRING" id="185761.SAMN05660282_00272"/>
<dbReference type="GO" id="GO:0004527">
    <property type="term" value="F:exonuclease activity"/>
    <property type="evidence" value="ECO:0007669"/>
    <property type="project" value="UniProtKB-KW"/>
</dbReference>
<keyword evidence="11" id="KW-0413">Isomerase</keyword>
<protein>
    <recommendedName>
        <fullName evidence="13">DNA 3'-5' helicase</fullName>
        <ecNumber evidence="13">5.6.2.4</ecNumber>
    </recommendedName>
</protein>
<feature type="domain" description="UvrD-like helicase C-terminal" evidence="17">
    <location>
        <begin position="306"/>
        <end position="612"/>
    </location>
</feature>
<evidence type="ECO:0000256" key="9">
    <source>
        <dbReference type="ARBA" id="ARBA00023125"/>
    </source>
</evidence>
<feature type="domain" description="UvrD-like helicase ATP-binding" evidence="16">
    <location>
        <begin position="30"/>
        <end position="335"/>
    </location>
</feature>
<dbReference type="Pfam" id="PF00580">
    <property type="entry name" value="UvrD-helicase"/>
    <property type="match status" value="1"/>
</dbReference>
<dbReference type="AlphaFoldDB" id="A0A1I2PY27"/>
<dbReference type="GO" id="GO:0043138">
    <property type="term" value="F:3'-5' DNA helicase activity"/>
    <property type="evidence" value="ECO:0007669"/>
    <property type="project" value="UniProtKB-EC"/>
</dbReference>